<evidence type="ECO:0000256" key="2">
    <source>
        <dbReference type="SAM" id="MobiDB-lite"/>
    </source>
</evidence>
<reference evidence="4 5" key="1">
    <citation type="submission" date="2024-03" db="EMBL/GenBank/DDBJ databases">
        <title>Complete genome sequence of the green alga Chloropicon roscoffensis RCC1871.</title>
        <authorList>
            <person name="Lemieux C."/>
            <person name="Pombert J.-F."/>
            <person name="Otis C."/>
            <person name="Turmel M."/>
        </authorList>
    </citation>
    <scope>NUCLEOTIDE SEQUENCE [LARGE SCALE GENOMIC DNA]</scope>
    <source>
        <strain evidence="4 5">RCC1871</strain>
    </source>
</reference>
<dbReference type="Proteomes" id="UP001472866">
    <property type="component" value="Chromosome 04"/>
</dbReference>
<dbReference type="SUPFAM" id="SSF56112">
    <property type="entry name" value="Protein kinase-like (PK-like)"/>
    <property type="match status" value="1"/>
</dbReference>
<keyword evidence="1" id="KW-0547">Nucleotide-binding</keyword>
<accession>A0AAX4P5S4</accession>
<dbReference type="PANTHER" id="PTHR44329">
    <property type="entry name" value="SERINE/THREONINE-PROTEIN KINASE TNNI3K-RELATED"/>
    <property type="match status" value="1"/>
</dbReference>
<dbReference type="GO" id="GO:0004674">
    <property type="term" value="F:protein serine/threonine kinase activity"/>
    <property type="evidence" value="ECO:0007669"/>
    <property type="project" value="TreeGrafter"/>
</dbReference>
<dbReference type="AlphaFoldDB" id="A0AAX4P5S4"/>
<evidence type="ECO:0000259" key="3">
    <source>
        <dbReference type="PROSITE" id="PS50011"/>
    </source>
</evidence>
<dbReference type="InterPro" id="IPR051681">
    <property type="entry name" value="Ser/Thr_Kinases-Pseudokinases"/>
</dbReference>
<dbReference type="EMBL" id="CP151504">
    <property type="protein sequence ID" value="WZN61398.1"/>
    <property type="molecule type" value="Genomic_DNA"/>
</dbReference>
<dbReference type="GO" id="GO:0005524">
    <property type="term" value="F:ATP binding"/>
    <property type="evidence" value="ECO:0007669"/>
    <property type="project" value="UniProtKB-UniRule"/>
</dbReference>
<name>A0AAX4P5S4_9CHLO</name>
<dbReference type="Pfam" id="PF00069">
    <property type="entry name" value="Pkinase"/>
    <property type="match status" value="1"/>
</dbReference>
<feature type="binding site" evidence="1">
    <location>
        <position position="90"/>
    </location>
    <ligand>
        <name>ATP</name>
        <dbReference type="ChEBI" id="CHEBI:30616"/>
    </ligand>
</feature>
<feature type="domain" description="Protein kinase" evidence="3">
    <location>
        <begin position="62"/>
        <end position="346"/>
    </location>
</feature>
<evidence type="ECO:0000313" key="5">
    <source>
        <dbReference type="Proteomes" id="UP001472866"/>
    </source>
</evidence>
<dbReference type="PROSITE" id="PS00107">
    <property type="entry name" value="PROTEIN_KINASE_ATP"/>
    <property type="match status" value="1"/>
</dbReference>
<dbReference type="Gene3D" id="3.30.200.20">
    <property type="entry name" value="Phosphorylase Kinase, domain 1"/>
    <property type="match status" value="1"/>
</dbReference>
<sequence length="362" mass="38064">MIVDFFSTPRRRSLAGEEEEGEDPASARTENRGGRGCSTSSAIREAGRPQRTTLRCFHPSALRVLGMVGVGKTAITVKAELAGHGLVAVKCIPASESLARVGEDGDAPIRLPFEVLLHSTLRHQRIPRLLGVCLDGTEILMVQDYVAGAGADEGSSSDLWTLLHGGGGPARRLKPSRAAAIATDVAEALEHLHLRGVLHCDLSPKNILVSAQGRAFLTDFGCSRPALPAALPAEAAAAESPVASRGCVNYLAPEVIAGGGEACTPKSDMYGLGGVLLEMLDGKAPWSGMPDCVIEHEAGVWGRSPLDGRAAVEKCGELAEIVGALLSLEPNSRPSAAELRRALARIVEEEKEEGEEDVLLLI</sequence>
<dbReference type="PROSITE" id="PS50011">
    <property type="entry name" value="PROTEIN_KINASE_DOM"/>
    <property type="match status" value="1"/>
</dbReference>
<dbReference type="PROSITE" id="PS00109">
    <property type="entry name" value="PROTEIN_KINASE_TYR"/>
    <property type="match status" value="1"/>
</dbReference>
<organism evidence="4 5">
    <name type="scientific">Chloropicon roscoffensis</name>
    <dbReference type="NCBI Taxonomy" id="1461544"/>
    <lineage>
        <taxon>Eukaryota</taxon>
        <taxon>Viridiplantae</taxon>
        <taxon>Chlorophyta</taxon>
        <taxon>Chloropicophyceae</taxon>
        <taxon>Chloropicales</taxon>
        <taxon>Chloropicaceae</taxon>
        <taxon>Chloropicon</taxon>
    </lineage>
</organism>
<keyword evidence="4" id="KW-0418">Kinase</keyword>
<protein>
    <submittedName>
        <fullName evidence="4">Protein kinase</fullName>
    </submittedName>
</protein>
<keyword evidence="1" id="KW-0067">ATP-binding</keyword>
<dbReference type="InterPro" id="IPR008266">
    <property type="entry name" value="Tyr_kinase_AS"/>
</dbReference>
<evidence type="ECO:0000313" key="4">
    <source>
        <dbReference type="EMBL" id="WZN61398.1"/>
    </source>
</evidence>
<proteinExistence type="predicted"/>
<dbReference type="Gene3D" id="1.10.510.10">
    <property type="entry name" value="Transferase(Phosphotransferase) domain 1"/>
    <property type="match status" value="1"/>
</dbReference>
<evidence type="ECO:0000256" key="1">
    <source>
        <dbReference type="PROSITE-ProRule" id="PRU10141"/>
    </source>
</evidence>
<dbReference type="InterPro" id="IPR000719">
    <property type="entry name" value="Prot_kinase_dom"/>
</dbReference>
<dbReference type="InterPro" id="IPR011009">
    <property type="entry name" value="Kinase-like_dom_sf"/>
</dbReference>
<keyword evidence="5" id="KW-1185">Reference proteome</keyword>
<feature type="region of interest" description="Disordered" evidence="2">
    <location>
        <begin position="1"/>
        <end position="49"/>
    </location>
</feature>
<gene>
    <name evidence="4" type="ORF">HKI87_04g29330</name>
</gene>
<dbReference type="InterPro" id="IPR017441">
    <property type="entry name" value="Protein_kinase_ATP_BS"/>
</dbReference>
<keyword evidence="4" id="KW-0808">Transferase</keyword>